<dbReference type="Gene3D" id="3.40.50.1010">
    <property type="entry name" value="5'-nuclease"/>
    <property type="match status" value="1"/>
</dbReference>
<comment type="caution">
    <text evidence="2">The sequence shown here is derived from an EMBL/GenBank/DDBJ whole genome shotgun (WGS) entry which is preliminary data.</text>
</comment>
<evidence type="ECO:0000313" key="3">
    <source>
        <dbReference type="Proteomes" id="UP000177039"/>
    </source>
</evidence>
<gene>
    <name evidence="2" type="ORF">A3B54_00355</name>
</gene>
<dbReference type="SUPFAM" id="SSF88723">
    <property type="entry name" value="PIN domain-like"/>
    <property type="match status" value="1"/>
</dbReference>
<evidence type="ECO:0000313" key="2">
    <source>
        <dbReference type="EMBL" id="OGD98240.1"/>
    </source>
</evidence>
<dbReference type="Proteomes" id="UP000177039">
    <property type="component" value="Unassembled WGS sequence"/>
</dbReference>
<dbReference type="Pfam" id="PF01850">
    <property type="entry name" value="PIN"/>
    <property type="match status" value="1"/>
</dbReference>
<dbReference type="InterPro" id="IPR002716">
    <property type="entry name" value="PIN_dom"/>
</dbReference>
<proteinExistence type="predicted"/>
<dbReference type="InterPro" id="IPR029060">
    <property type="entry name" value="PIN-like_dom_sf"/>
</dbReference>
<evidence type="ECO:0000259" key="1">
    <source>
        <dbReference type="Pfam" id="PF01850"/>
    </source>
</evidence>
<accession>A0A1F5H253</accession>
<dbReference type="EMBL" id="MFBT01000040">
    <property type="protein sequence ID" value="OGD98240.1"/>
    <property type="molecule type" value="Genomic_DNA"/>
</dbReference>
<dbReference type="PANTHER" id="PTHR38826">
    <property type="entry name" value="RIBONUCLEASE VAPC13"/>
    <property type="match status" value="1"/>
</dbReference>
<protein>
    <recommendedName>
        <fullName evidence="1">PIN domain-containing protein</fullName>
    </recommendedName>
</protein>
<feature type="domain" description="PIN" evidence="1">
    <location>
        <begin position="4"/>
        <end position="126"/>
    </location>
</feature>
<organism evidence="2 3">
    <name type="scientific">Candidatus Curtissbacteria bacterium RIFCSPLOWO2_01_FULL_42_50</name>
    <dbReference type="NCBI Taxonomy" id="1797730"/>
    <lineage>
        <taxon>Bacteria</taxon>
        <taxon>Candidatus Curtissiibacteriota</taxon>
    </lineage>
</organism>
<reference evidence="2 3" key="1">
    <citation type="journal article" date="2016" name="Nat. Commun.">
        <title>Thousands of microbial genomes shed light on interconnected biogeochemical processes in an aquifer system.</title>
        <authorList>
            <person name="Anantharaman K."/>
            <person name="Brown C.T."/>
            <person name="Hug L.A."/>
            <person name="Sharon I."/>
            <person name="Castelle C.J."/>
            <person name="Probst A.J."/>
            <person name="Thomas B.C."/>
            <person name="Singh A."/>
            <person name="Wilkins M.J."/>
            <person name="Karaoz U."/>
            <person name="Brodie E.L."/>
            <person name="Williams K.H."/>
            <person name="Hubbard S.S."/>
            <person name="Banfield J.F."/>
        </authorList>
    </citation>
    <scope>NUCLEOTIDE SEQUENCE [LARGE SCALE GENOMIC DNA]</scope>
</reference>
<sequence>MEKIFLETSVFIRYFTADDKKKFKDCVRLLEIIEKGKARPYTSNIVIFEVLFVLARIYKFSKKEVLEGIQKILDLRNLTLVEKTNTRKALETFQKLNIKFPDCLITTQVPRNSKIATYDEDFAKIKTLSVTDPLNFK</sequence>
<dbReference type="AlphaFoldDB" id="A0A1F5H253"/>
<name>A0A1F5H253_9BACT</name>
<dbReference type="PANTHER" id="PTHR38826:SF5">
    <property type="entry name" value="RIBONUCLEASE VAPC13"/>
    <property type="match status" value="1"/>
</dbReference>
<dbReference type="InterPro" id="IPR052106">
    <property type="entry name" value="PINc/VapC_TA"/>
</dbReference>